<reference evidence="3" key="1">
    <citation type="journal article" date="2019" name="Int. J. Syst. Evol. Microbiol.">
        <title>The Global Catalogue of Microorganisms (GCM) 10K type strain sequencing project: providing services to taxonomists for standard genome sequencing and annotation.</title>
        <authorList>
            <consortium name="The Broad Institute Genomics Platform"/>
            <consortium name="The Broad Institute Genome Sequencing Center for Infectious Disease"/>
            <person name="Wu L."/>
            <person name="Ma J."/>
        </authorList>
    </citation>
    <scope>NUCLEOTIDE SEQUENCE [LARGE SCALE GENOMIC DNA]</scope>
    <source>
        <strain evidence="3">JCM 12165</strain>
    </source>
</reference>
<proteinExistence type="predicted"/>
<dbReference type="RefSeq" id="WP_377908624.1">
    <property type="nucleotide sequence ID" value="NZ_JBHSGK010000004.1"/>
</dbReference>
<comment type="caution">
    <text evidence="2">The sequence shown here is derived from an EMBL/GenBank/DDBJ whole genome shotgun (WGS) entry which is preliminary data.</text>
</comment>
<evidence type="ECO:0000313" key="3">
    <source>
        <dbReference type="Proteomes" id="UP001595896"/>
    </source>
</evidence>
<accession>A0ABV9NRK5</accession>
<dbReference type="EMBL" id="JBHSGK010000004">
    <property type="protein sequence ID" value="MFC4735963.1"/>
    <property type="molecule type" value="Genomic_DNA"/>
</dbReference>
<evidence type="ECO:0000313" key="2">
    <source>
        <dbReference type="EMBL" id="MFC4735963.1"/>
    </source>
</evidence>
<name>A0ABV9NRK5_9BACI</name>
<keyword evidence="1" id="KW-0175">Coiled coil</keyword>
<evidence type="ECO:0000256" key="1">
    <source>
        <dbReference type="SAM" id="Coils"/>
    </source>
</evidence>
<keyword evidence="3" id="KW-1185">Reference proteome</keyword>
<feature type="coiled-coil region" evidence="1">
    <location>
        <begin position="5"/>
        <end position="76"/>
    </location>
</feature>
<sequence>MEQKLQTLEKEATKLQDRIREYKVQISAVMMTSSAHRSRDLAQRAVNELSDLRLQIRQNESRLNQVIREKQSLQRTLLDRLHPSGIKRI</sequence>
<protein>
    <submittedName>
        <fullName evidence="2">Uncharacterized protein</fullName>
    </submittedName>
</protein>
<gene>
    <name evidence="2" type="ORF">ACFO4L_05125</name>
</gene>
<organism evidence="2 3">
    <name type="scientific">Bacillus daqingensis</name>
    <dbReference type="NCBI Taxonomy" id="872396"/>
    <lineage>
        <taxon>Bacteria</taxon>
        <taxon>Bacillati</taxon>
        <taxon>Bacillota</taxon>
        <taxon>Bacilli</taxon>
        <taxon>Bacillales</taxon>
        <taxon>Bacillaceae</taxon>
        <taxon>Bacillus</taxon>
    </lineage>
</organism>
<dbReference type="Proteomes" id="UP001595896">
    <property type="component" value="Unassembled WGS sequence"/>
</dbReference>